<dbReference type="Proteomes" id="UP000015101">
    <property type="component" value="Unassembled WGS sequence"/>
</dbReference>
<accession>T1FTF0</accession>
<dbReference type="RefSeq" id="XP_009018235.1">
    <property type="nucleotide sequence ID" value="XM_009019987.1"/>
</dbReference>
<name>T1FTF0_HELRO</name>
<feature type="chain" id="PRO_5010981025" description="UPAR/Ly6 domain-containing protein" evidence="2">
    <location>
        <begin position="25"/>
        <end position="168"/>
    </location>
</feature>
<reference evidence="3 5" key="2">
    <citation type="journal article" date="2013" name="Nature">
        <title>Insights into bilaterian evolution from three spiralian genomes.</title>
        <authorList>
            <person name="Simakov O."/>
            <person name="Marletaz F."/>
            <person name="Cho S.J."/>
            <person name="Edsinger-Gonzales E."/>
            <person name="Havlak P."/>
            <person name="Hellsten U."/>
            <person name="Kuo D.H."/>
            <person name="Larsson T."/>
            <person name="Lv J."/>
            <person name="Arendt D."/>
            <person name="Savage R."/>
            <person name="Osoegawa K."/>
            <person name="de Jong P."/>
            <person name="Grimwood J."/>
            <person name="Chapman J.A."/>
            <person name="Shapiro H."/>
            <person name="Aerts A."/>
            <person name="Otillar R.P."/>
            <person name="Terry A.Y."/>
            <person name="Boore J.L."/>
            <person name="Grigoriev I.V."/>
            <person name="Lindberg D.R."/>
            <person name="Seaver E.C."/>
            <person name="Weisblat D.A."/>
            <person name="Putnam N.H."/>
            <person name="Rokhsar D.S."/>
        </authorList>
    </citation>
    <scope>NUCLEOTIDE SEQUENCE</scope>
</reference>
<organism evidence="4 5">
    <name type="scientific">Helobdella robusta</name>
    <name type="common">Californian leech</name>
    <dbReference type="NCBI Taxonomy" id="6412"/>
    <lineage>
        <taxon>Eukaryota</taxon>
        <taxon>Metazoa</taxon>
        <taxon>Spiralia</taxon>
        <taxon>Lophotrochozoa</taxon>
        <taxon>Annelida</taxon>
        <taxon>Clitellata</taxon>
        <taxon>Hirudinea</taxon>
        <taxon>Rhynchobdellida</taxon>
        <taxon>Glossiphoniidae</taxon>
        <taxon>Helobdella</taxon>
    </lineage>
</organism>
<protein>
    <recommendedName>
        <fullName evidence="6">UPAR/Ly6 domain-containing protein</fullName>
    </recommendedName>
</protein>
<dbReference type="InterPro" id="IPR050975">
    <property type="entry name" value="Sleep_regulator"/>
</dbReference>
<reference evidence="4" key="3">
    <citation type="submission" date="2015-06" db="UniProtKB">
        <authorList>
            <consortium name="EnsemblMetazoa"/>
        </authorList>
    </citation>
    <scope>IDENTIFICATION</scope>
</reference>
<evidence type="ECO:0000313" key="5">
    <source>
        <dbReference type="Proteomes" id="UP000015101"/>
    </source>
</evidence>
<dbReference type="InParanoid" id="T1FTF0"/>
<keyword evidence="1 2" id="KW-0732">Signal</keyword>
<dbReference type="EnsemblMetazoa" id="HelroT191919">
    <property type="protein sequence ID" value="HelroP191919"/>
    <property type="gene ID" value="HelroG191919"/>
</dbReference>
<evidence type="ECO:0008006" key="6">
    <source>
        <dbReference type="Google" id="ProtNLM"/>
    </source>
</evidence>
<evidence type="ECO:0000313" key="4">
    <source>
        <dbReference type="EnsemblMetazoa" id="HelroP191919"/>
    </source>
</evidence>
<dbReference type="PANTHER" id="PTHR33562">
    <property type="entry name" value="ATILLA, ISOFORM B-RELATED-RELATED"/>
    <property type="match status" value="1"/>
</dbReference>
<gene>
    <name evidence="4" type="primary">20212097</name>
    <name evidence="3" type="ORF">HELRODRAFT_191919</name>
</gene>
<proteinExistence type="predicted"/>
<dbReference type="GeneID" id="20212097"/>
<keyword evidence="5" id="KW-1185">Reference proteome</keyword>
<dbReference type="HOGENOM" id="CLU_1588279_0_0_1"/>
<reference evidence="5" key="1">
    <citation type="submission" date="2012-12" db="EMBL/GenBank/DDBJ databases">
        <authorList>
            <person name="Hellsten U."/>
            <person name="Grimwood J."/>
            <person name="Chapman J.A."/>
            <person name="Shapiro H."/>
            <person name="Aerts A."/>
            <person name="Otillar R.P."/>
            <person name="Terry A.Y."/>
            <person name="Boore J.L."/>
            <person name="Simakov O."/>
            <person name="Marletaz F."/>
            <person name="Cho S.-J."/>
            <person name="Edsinger-Gonzales E."/>
            <person name="Havlak P."/>
            <person name="Kuo D.-H."/>
            <person name="Larsson T."/>
            <person name="Lv J."/>
            <person name="Arendt D."/>
            <person name="Savage R."/>
            <person name="Osoegawa K."/>
            <person name="de Jong P."/>
            <person name="Lindberg D.R."/>
            <person name="Seaver E.C."/>
            <person name="Weisblat D.A."/>
            <person name="Putnam N.H."/>
            <person name="Grigoriev I.V."/>
            <person name="Rokhsar D.S."/>
        </authorList>
    </citation>
    <scope>NUCLEOTIDE SEQUENCE</scope>
</reference>
<dbReference type="EMBL" id="KB096590">
    <property type="protein sequence ID" value="ESO03678.1"/>
    <property type="molecule type" value="Genomic_DNA"/>
</dbReference>
<dbReference type="AlphaFoldDB" id="T1FTF0"/>
<evidence type="ECO:0000313" key="3">
    <source>
        <dbReference type="EMBL" id="ESO03678.1"/>
    </source>
</evidence>
<dbReference type="PANTHER" id="PTHR33562:SF31">
    <property type="entry name" value="PROTEIN QUIVER"/>
    <property type="match status" value="1"/>
</dbReference>
<dbReference type="KEGG" id="hro:HELRODRAFT_191919"/>
<dbReference type="CTD" id="20212097"/>
<dbReference type="EMBL" id="AMQM01004530">
    <property type="status" value="NOT_ANNOTATED_CDS"/>
    <property type="molecule type" value="Genomic_DNA"/>
</dbReference>
<sequence length="168" mass="17889">MAKLTFLSLVLPLFFLSLGHGVQAVKCYLCDSATNPDCGVPFNAAKVATCTGTFCWKNESWTAVRLCVGEWLGSSMSLSSKSGSYWSKTCNNSDLCNGPMELAPAPVVNRTCLATLYSDSSVSQTINGMQNSQVICSKELCNEASSVTTAATFVAVVVAATAMFRFSF</sequence>
<evidence type="ECO:0000256" key="1">
    <source>
        <dbReference type="ARBA" id="ARBA00022729"/>
    </source>
</evidence>
<evidence type="ECO:0000256" key="2">
    <source>
        <dbReference type="SAM" id="SignalP"/>
    </source>
</evidence>
<feature type="signal peptide" evidence="2">
    <location>
        <begin position="1"/>
        <end position="24"/>
    </location>
</feature>